<keyword evidence="3 9" id="KW-0378">Hydrolase</keyword>
<dbReference type="CDD" id="cd11377">
    <property type="entry name" value="Pro-peptidase_S53"/>
    <property type="match status" value="1"/>
</dbReference>
<evidence type="ECO:0000256" key="2">
    <source>
        <dbReference type="ARBA" id="ARBA00022723"/>
    </source>
</evidence>
<evidence type="ECO:0000256" key="1">
    <source>
        <dbReference type="ARBA" id="ARBA00022670"/>
    </source>
</evidence>
<dbReference type="GO" id="GO:0046872">
    <property type="term" value="F:metal ion binding"/>
    <property type="evidence" value="ECO:0007669"/>
    <property type="project" value="UniProtKB-UniRule"/>
</dbReference>
<dbReference type="KEGG" id="psoj:PHYSODRAFT_459946"/>
<proteinExistence type="predicted"/>
<comment type="catalytic activity">
    <reaction evidence="7">
        <text>Hydrolysis of proteins with broad specificity for peptide bonds, and a preference for a large uncharged residue in P1. Hydrolyzes peptide amides.</text>
        <dbReference type="EC" id="3.4.21.62"/>
    </reaction>
</comment>
<keyword evidence="2 9" id="KW-0479">Metal-binding</keyword>
<dbReference type="InterPro" id="IPR036852">
    <property type="entry name" value="Peptidase_S8/S53_dom_sf"/>
</dbReference>
<evidence type="ECO:0000256" key="7">
    <source>
        <dbReference type="ARBA" id="ARBA00023529"/>
    </source>
</evidence>
<feature type="domain" description="Peptidase S53" evidence="11">
    <location>
        <begin position="203"/>
        <end position="614"/>
    </location>
</feature>
<accession>G4ZEL3</accession>
<dbReference type="Gene3D" id="3.40.50.200">
    <property type="entry name" value="Peptidase S8/S53 domain"/>
    <property type="match status" value="1"/>
</dbReference>
<dbReference type="PANTHER" id="PTHR14218">
    <property type="entry name" value="PROTEASE S8 TRIPEPTIDYL PEPTIDASE I CLN2"/>
    <property type="match status" value="1"/>
</dbReference>
<evidence type="ECO:0000256" key="4">
    <source>
        <dbReference type="ARBA" id="ARBA00022825"/>
    </source>
</evidence>
<sequence>LQLAAVCSAEARTVDNAHWARWERGPRAAPELLITLRVALTPRKSDEQLGQLVAAVTDPASPLYGQHLASSEQLRKHFAPPDASLRSFQQVVQDAQVLRAEPAGAVQDLWHLELAVAAAERLFGTKMFHYTHRQRSGLSVVRPEESYSIPQELEGVVTYVDGLESFPTEMQAKFMQGGGTDEKDPFAVREQPFANDFFVGTSGATPAVIREQYDIPEKLTVNSSTYGVAEESARTDQVDRYKLVVGTFLHEFYNEMDLNQFLRTIDGQHQTFKMPTTTGPCTTQGPTGEASLDIQVTAGLTAHETGDASTIEMLCYTQLRDQARGYAPDNQEPFFTFMQDVNAMQPPPAVVSISYTDDECSVPVAYAEAVNRELMKAALRGISILVSAGDAGVRGSHLADGFCRVPTCSKFMAMFPASSPYVTAVGATTIATGSAREANGKWKEAVTSTAQARALITSGGGFSDLYDMPEYQRKAVGPYMDFANSSGLSPYFRDTGRALPDIAAVGHAFPVVVNGAVGATDGTSVSAPVVASMIALLNRALPNLPPLGFLNPLLYRLYDVCPQVFADITHGDISCGSRGMQCCSKGHMATTGWDAASGLGTLRFSTMLKNLPDCLARIRASNDFAAAEQMATMLLDEEPDVESAIHMKSWTAGEQQATRFLGVVGLIGAVTLVGVLVALRERLFLDSSDPQRAGSRRYGSCAAHDSAREYLLSH</sequence>
<evidence type="ECO:0000256" key="9">
    <source>
        <dbReference type="PROSITE-ProRule" id="PRU01032"/>
    </source>
</evidence>
<feature type="non-terminal residue" evidence="12">
    <location>
        <position position="714"/>
    </location>
</feature>
<keyword evidence="10" id="KW-0472">Membrane</keyword>
<protein>
    <recommendedName>
        <fullName evidence="8">subtilisin</fullName>
        <ecNumber evidence="8">3.4.21.62</ecNumber>
    </recommendedName>
</protein>
<keyword evidence="13" id="KW-1185">Reference proteome</keyword>
<keyword evidence="10" id="KW-0812">Transmembrane</keyword>
<dbReference type="GO" id="GO:0008240">
    <property type="term" value="F:tripeptidyl-peptidase activity"/>
    <property type="evidence" value="ECO:0007669"/>
    <property type="project" value="TreeGrafter"/>
</dbReference>
<feature type="active site" description="Charge relay system" evidence="9">
    <location>
        <position position="524"/>
    </location>
</feature>
<dbReference type="RefSeq" id="XP_009525594.1">
    <property type="nucleotide sequence ID" value="XM_009527299.1"/>
</dbReference>
<dbReference type="Pfam" id="PF09286">
    <property type="entry name" value="Pro-kuma_activ"/>
    <property type="match status" value="1"/>
</dbReference>
<dbReference type="InterPro" id="IPR000209">
    <property type="entry name" value="Peptidase_S8/S53_dom"/>
</dbReference>
<dbReference type="InterPro" id="IPR030400">
    <property type="entry name" value="Sedolisin_dom"/>
</dbReference>
<dbReference type="SMART" id="SM00944">
    <property type="entry name" value="Pro-kuma_activ"/>
    <property type="match status" value="1"/>
</dbReference>
<keyword evidence="6" id="KW-0865">Zymogen</keyword>
<feature type="active site" description="Charge relay system" evidence="9">
    <location>
        <position position="289"/>
    </location>
</feature>
<evidence type="ECO:0000256" key="3">
    <source>
        <dbReference type="ARBA" id="ARBA00022801"/>
    </source>
</evidence>
<dbReference type="GO" id="GO:0004252">
    <property type="term" value="F:serine-type endopeptidase activity"/>
    <property type="evidence" value="ECO:0007669"/>
    <property type="project" value="UniProtKB-UniRule"/>
</dbReference>
<dbReference type="EMBL" id="JH159154">
    <property type="protein sequence ID" value="EGZ16536.1"/>
    <property type="molecule type" value="Genomic_DNA"/>
</dbReference>
<gene>
    <name evidence="12" type="ORF">PHYSODRAFT_459946</name>
</gene>
<feature type="binding site" evidence="9">
    <location>
        <position position="592"/>
    </location>
    <ligand>
        <name>Ca(2+)</name>
        <dbReference type="ChEBI" id="CHEBI:29108"/>
    </ligand>
</feature>
<feature type="transmembrane region" description="Helical" evidence="10">
    <location>
        <begin position="660"/>
        <end position="679"/>
    </location>
</feature>
<evidence type="ECO:0000313" key="12">
    <source>
        <dbReference type="EMBL" id="EGZ16536.1"/>
    </source>
</evidence>
<keyword evidence="5 9" id="KW-0106">Calcium</keyword>
<dbReference type="SUPFAM" id="SSF54897">
    <property type="entry name" value="Protease propeptides/inhibitors"/>
    <property type="match status" value="1"/>
</dbReference>
<dbReference type="SMR" id="G4ZEL3"/>
<organism evidence="12 13">
    <name type="scientific">Phytophthora sojae (strain P6497)</name>
    <name type="common">Soybean stem and root rot agent</name>
    <name type="synonym">Phytophthora megasperma f. sp. glycines</name>
    <dbReference type="NCBI Taxonomy" id="1094619"/>
    <lineage>
        <taxon>Eukaryota</taxon>
        <taxon>Sar</taxon>
        <taxon>Stramenopiles</taxon>
        <taxon>Oomycota</taxon>
        <taxon>Peronosporomycetes</taxon>
        <taxon>Peronosporales</taxon>
        <taxon>Peronosporaceae</taxon>
        <taxon>Phytophthora</taxon>
    </lineage>
</organism>
<evidence type="ECO:0000256" key="5">
    <source>
        <dbReference type="ARBA" id="ARBA00022837"/>
    </source>
</evidence>
<evidence type="ECO:0000313" key="13">
    <source>
        <dbReference type="Proteomes" id="UP000002640"/>
    </source>
</evidence>
<dbReference type="PROSITE" id="PS51695">
    <property type="entry name" value="SEDOLISIN"/>
    <property type="match status" value="1"/>
</dbReference>
<dbReference type="GeneID" id="20653207"/>
<feature type="binding site" evidence="9">
    <location>
        <position position="568"/>
    </location>
    <ligand>
        <name>Ca(2+)</name>
        <dbReference type="ChEBI" id="CHEBI:29108"/>
    </ligand>
</feature>
<dbReference type="PANTHER" id="PTHR14218:SF15">
    <property type="entry name" value="TRIPEPTIDYL-PEPTIDASE 1"/>
    <property type="match status" value="1"/>
</dbReference>
<keyword evidence="4 9" id="KW-0720">Serine protease</keyword>
<dbReference type="STRING" id="1094619.G4ZEL3"/>
<dbReference type="OMA" id="ACREYHV"/>
<feature type="binding site" evidence="9">
    <location>
        <position position="594"/>
    </location>
    <ligand>
        <name>Ca(2+)</name>
        <dbReference type="ChEBI" id="CHEBI:29108"/>
    </ligand>
</feature>
<reference evidence="12 13" key="1">
    <citation type="journal article" date="2006" name="Science">
        <title>Phytophthora genome sequences uncover evolutionary origins and mechanisms of pathogenesis.</title>
        <authorList>
            <person name="Tyler B.M."/>
            <person name="Tripathy S."/>
            <person name="Zhang X."/>
            <person name="Dehal P."/>
            <person name="Jiang R.H."/>
            <person name="Aerts A."/>
            <person name="Arredondo F.D."/>
            <person name="Baxter L."/>
            <person name="Bensasson D."/>
            <person name="Beynon J.L."/>
            <person name="Chapman J."/>
            <person name="Damasceno C.M."/>
            <person name="Dorrance A.E."/>
            <person name="Dou D."/>
            <person name="Dickerman A.W."/>
            <person name="Dubchak I.L."/>
            <person name="Garbelotto M."/>
            <person name="Gijzen M."/>
            <person name="Gordon S.G."/>
            <person name="Govers F."/>
            <person name="Grunwald N.J."/>
            <person name="Huang W."/>
            <person name="Ivors K.L."/>
            <person name="Jones R.W."/>
            <person name="Kamoun S."/>
            <person name="Krampis K."/>
            <person name="Lamour K.H."/>
            <person name="Lee M.K."/>
            <person name="McDonald W.H."/>
            <person name="Medina M."/>
            <person name="Meijer H.J."/>
            <person name="Nordberg E.K."/>
            <person name="Maclean D.J."/>
            <person name="Ospina-Giraldo M.D."/>
            <person name="Morris P.F."/>
            <person name="Phuntumart V."/>
            <person name="Putnam N.H."/>
            <person name="Rash S."/>
            <person name="Rose J.K."/>
            <person name="Sakihama Y."/>
            <person name="Salamov A.A."/>
            <person name="Savidor A."/>
            <person name="Scheuring C.F."/>
            <person name="Smith B.M."/>
            <person name="Sobral B.W."/>
            <person name="Terry A."/>
            <person name="Torto-Alalibo T.A."/>
            <person name="Win J."/>
            <person name="Xu Z."/>
            <person name="Zhang H."/>
            <person name="Grigoriev I.V."/>
            <person name="Rokhsar D.S."/>
            <person name="Boore J.L."/>
        </authorList>
    </citation>
    <scope>NUCLEOTIDE SEQUENCE [LARGE SCALE GENOMIC DNA]</scope>
    <source>
        <strain evidence="12 13">P6497</strain>
    </source>
</reference>
<dbReference type="InterPro" id="IPR050819">
    <property type="entry name" value="Tripeptidyl-peptidase_I"/>
</dbReference>
<dbReference type="AlphaFoldDB" id="G4ZEL3"/>
<name>G4ZEL3_PHYSP</name>
<dbReference type="GO" id="GO:0006508">
    <property type="term" value="P:proteolysis"/>
    <property type="evidence" value="ECO:0007669"/>
    <property type="project" value="UniProtKB-KW"/>
</dbReference>
<feature type="non-terminal residue" evidence="12">
    <location>
        <position position="1"/>
    </location>
</feature>
<keyword evidence="1 9" id="KW-0645">Protease</keyword>
<dbReference type="EC" id="3.4.21.62" evidence="8"/>
<dbReference type="InterPro" id="IPR015366">
    <property type="entry name" value="S53_propep"/>
</dbReference>
<evidence type="ECO:0000259" key="11">
    <source>
        <dbReference type="PROSITE" id="PS51695"/>
    </source>
</evidence>
<feature type="binding site" evidence="9">
    <location>
        <position position="567"/>
    </location>
    <ligand>
        <name>Ca(2+)</name>
        <dbReference type="ChEBI" id="CHEBI:29108"/>
    </ligand>
</feature>
<feature type="active site" description="Charge relay system" evidence="9">
    <location>
        <position position="293"/>
    </location>
</feature>
<dbReference type="CDD" id="cd04056">
    <property type="entry name" value="Peptidases_S53"/>
    <property type="match status" value="1"/>
</dbReference>
<dbReference type="Pfam" id="PF00082">
    <property type="entry name" value="Peptidase_S8"/>
    <property type="match status" value="1"/>
</dbReference>
<evidence type="ECO:0000256" key="8">
    <source>
        <dbReference type="ARBA" id="ARBA00023619"/>
    </source>
</evidence>
<evidence type="ECO:0000256" key="6">
    <source>
        <dbReference type="ARBA" id="ARBA00023145"/>
    </source>
</evidence>
<comment type="cofactor">
    <cofactor evidence="9">
        <name>Ca(2+)</name>
        <dbReference type="ChEBI" id="CHEBI:29108"/>
    </cofactor>
    <text evidence="9">Binds 1 Ca(2+) ion per subunit.</text>
</comment>
<evidence type="ECO:0000256" key="10">
    <source>
        <dbReference type="SAM" id="Phobius"/>
    </source>
</evidence>
<dbReference type="Proteomes" id="UP000002640">
    <property type="component" value="Unassembled WGS sequence"/>
</dbReference>
<dbReference type="SUPFAM" id="SSF52743">
    <property type="entry name" value="Subtilisin-like"/>
    <property type="match status" value="1"/>
</dbReference>
<keyword evidence="10" id="KW-1133">Transmembrane helix</keyword>
<dbReference type="InParanoid" id="G4ZEL3"/>